<comment type="caution">
    <text evidence="2">The sequence shown here is derived from an EMBL/GenBank/DDBJ whole genome shotgun (WGS) entry which is preliminary data.</text>
</comment>
<reference evidence="2" key="1">
    <citation type="journal article" date="2023" name="G3 (Bethesda)">
        <title>A reference genome for the long-term kleptoplast-retaining sea slug Elysia crispata morphotype clarki.</title>
        <authorList>
            <person name="Eastman K.E."/>
            <person name="Pendleton A.L."/>
            <person name="Shaikh M.A."/>
            <person name="Suttiyut T."/>
            <person name="Ogas R."/>
            <person name="Tomko P."/>
            <person name="Gavelis G."/>
            <person name="Widhalm J.R."/>
            <person name="Wisecaver J.H."/>
        </authorList>
    </citation>
    <scope>NUCLEOTIDE SEQUENCE</scope>
    <source>
        <strain evidence="2">ECLA1</strain>
    </source>
</reference>
<sequence length="164" mass="17673">MRTLQAVTEAMVIQKGLISDITLRYFGLIFKLVLNPILGILGISANGINLAVFYKMGLSDGVTQNFFILSISDCLVAATALVNSASYILQTTVFSGSGVAELHANVVYWTSVVAVIFPQKVSLVTTVVIAVVRCCCVAMPLQVKPQFRTGYLKPVVECPQRTAV</sequence>
<organism evidence="2 3">
    <name type="scientific">Elysia crispata</name>
    <name type="common">lettuce slug</name>
    <dbReference type="NCBI Taxonomy" id="231223"/>
    <lineage>
        <taxon>Eukaryota</taxon>
        <taxon>Metazoa</taxon>
        <taxon>Spiralia</taxon>
        <taxon>Lophotrochozoa</taxon>
        <taxon>Mollusca</taxon>
        <taxon>Gastropoda</taxon>
        <taxon>Heterobranchia</taxon>
        <taxon>Euthyneura</taxon>
        <taxon>Panpulmonata</taxon>
        <taxon>Sacoglossa</taxon>
        <taxon>Placobranchoidea</taxon>
        <taxon>Plakobranchidae</taxon>
        <taxon>Elysia</taxon>
    </lineage>
</organism>
<keyword evidence="1" id="KW-0472">Membrane</keyword>
<feature type="transmembrane region" description="Helical" evidence="1">
    <location>
        <begin position="108"/>
        <end position="132"/>
    </location>
</feature>
<evidence type="ECO:0000256" key="1">
    <source>
        <dbReference type="SAM" id="Phobius"/>
    </source>
</evidence>
<dbReference type="Gene3D" id="1.20.1070.10">
    <property type="entry name" value="Rhodopsin 7-helix transmembrane proteins"/>
    <property type="match status" value="1"/>
</dbReference>
<accession>A0AAE0YS02</accession>
<protein>
    <submittedName>
        <fullName evidence="2">Uncharacterized protein</fullName>
    </submittedName>
</protein>
<proteinExistence type="predicted"/>
<dbReference type="AlphaFoldDB" id="A0AAE0YS02"/>
<keyword evidence="1" id="KW-1133">Transmembrane helix</keyword>
<keyword evidence="1" id="KW-0812">Transmembrane</keyword>
<evidence type="ECO:0000313" key="3">
    <source>
        <dbReference type="Proteomes" id="UP001283361"/>
    </source>
</evidence>
<feature type="transmembrane region" description="Helical" evidence="1">
    <location>
        <begin position="66"/>
        <end position="88"/>
    </location>
</feature>
<keyword evidence="3" id="KW-1185">Reference proteome</keyword>
<evidence type="ECO:0000313" key="2">
    <source>
        <dbReference type="EMBL" id="KAK3755886.1"/>
    </source>
</evidence>
<dbReference type="Proteomes" id="UP001283361">
    <property type="component" value="Unassembled WGS sequence"/>
</dbReference>
<feature type="transmembrane region" description="Helical" evidence="1">
    <location>
        <begin position="33"/>
        <end position="54"/>
    </location>
</feature>
<name>A0AAE0YS02_9GAST</name>
<dbReference type="EMBL" id="JAWDGP010005584">
    <property type="protein sequence ID" value="KAK3755886.1"/>
    <property type="molecule type" value="Genomic_DNA"/>
</dbReference>
<dbReference type="SUPFAM" id="SSF81321">
    <property type="entry name" value="Family A G protein-coupled receptor-like"/>
    <property type="match status" value="1"/>
</dbReference>
<gene>
    <name evidence="2" type="ORF">RRG08_056154</name>
</gene>